<feature type="signal peptide" evidence="1">
    <location>
        <begin position="1"/>
        <end position="22"/>
    </location>
</feature>
<dbReference type="Pfam" id="PF26366">
    <property type="entry name" value="DUF8094"/>
    <property type="match status" value="1"/>
</dbReference>
<gene>
    <name evidence="3" type="ORF">RNC47_27270</name>
</gene>
<organism evidence="3 4">
    <name type="scientific">Streptomyces millisiae</name>
    <dbReference type="NCBI Taxonomy" id="3075542"/>
    <lineage>
        <taxon>Bacteria</taxon>
        <taxon>Bacillati</taxon>
        <taxon>Actinomycetota</taxon>
        <taxon>Actinomycetes</taxon>
        <taxon>Kitasatosporales</taxon>
        <taxon>Streptomycetaceae</taxon>
        <taxon>Streptomyces</taxon>
    </lineage>
</organism>
<proteinExistence type="predicted"/>
<reference evidence="4" key="1">
    <citation type="submission" date="2023-07" db="EMBL/GenBank/DDBJ databases">
        <title>30 novel species of actinomycetes from the DSMZ collection.</title>
        <authorList>
            <person name="Nouioui I."/>
        </authorList>
    </citation>
    <scope>NUCLEOTIDE SEQUENCE [LARGE SCALE GENOMIC DNA]</scope>
    <source>
        <strain evidence="4">DSM 44918</strain>
    </source>
</reference>
<dbReference type="RefSeq" id="WP_311602431.1">
    <property type="nucleotide sequence ID" value="NZ_JAVREM010000053.1"/>
</dbReference>
<evidence type="ECO:0000313" key="3">
    <source>
        <dbReference type="EMBL" id="MDT0322038.1"/>
    </source>
</evidence>
<accession>A0ABU2LXP0</accession>
<evidence type="ECO:0000259" key="2">
    <source>
        <dbReference type="Pfam" id="PF26366"/>
    </source>
</evidence>
<keyword evidence="4" id="KW-1185">Reference proteome</keyword>
<protein>
    <recommendedName>
        <fullName evidence="2">DUF8094 domain-containing protein</fullName>
    </recommendedName>
</protein>
<evidence type="ECO:0000313" key="4">
    <source>
        <dbReference type="Proteomes" id="UP001183420"/>
    </source>
</evidence>
<keyword evidence="1" id="KW-0732">Signal</keyword>
<name>A0ABU2LXP0_9ACTN</name>
<dbReference type="PROSITE" id="PS51257">
    <property type="entry name" value="PROKAR_LIPOPROTEIN"/>
    <property type="match status" value="1"/>
</dbReference>
<dbReference type="EMBL" id="JAVREM010000053">
    <property type="protein sequence ID" value="MDT0322038.1"/>
    <property type="molecule type" value="Genomic_DNA"/>
</dbReference>
<dbReference type="InterPro" id="IPR058407">
    <property type="entry name" value="DUF8094"/>
</dbReference>
<feature type="domain" description="DUF8094" evidence="2">
    <location>
        <begin position="37"/>
        <end position="348"/>
    </location>
</feature>
<dbReference type="Proteomes" id="UP001183420">
    <property type="component" value="Unassembled WGS sequence"/>
</dbReference>
<evidence type="ECO:0000256" key="1">
    <source>
        <dbReference type="SAM" id="SignalP"/>
    </source>
</evidence>
<comment type="caution">
    <text evidence="3">The sequence shown here is derived from an EMBL/GenBank/DDBJ whole genome shotgun (WGS) entry which is preliminary data.</text>
</comment>
<sequence length="350" mass="37179">MRLRARLSTTVAGLTAVLTLTATLSGCMTVHGEEAIVPAADTEEAQDVLEHYVEVYNEAKPANDSELNATIEVGGLGAINGAVLDARAGAIADAEEQGDQRIIDQINEAYGPEAFTPLELEDVRYHIPEQAGWPKFFVADAQSNLTENRWLLVFTRNAIDEDWRASYLGQVPTAQLPEFAEEENGNGALVDIPLTGTDGDDLAVAPGELSAAYADYLTAGGVDPTFTAGPYTTEALANREAANSNAAFRTDYIDEPAEGAEYAPVAIRTADGGALVFFTTVHNSKQTVAEGEDPVEVLDLDPASLALMDGEARRAVTWQRVAYQVAYVPAGEGQVEILGQSRGATSVTGE</sequence>
<feature type="chain" id="PRO_5047297545" description="DUF8094 domain-containing protein" evidence="1">
    <location>
        <begin position="23"/>
        <end position="350"/>
    </location>
</feature>